<evidence type="ECO:0000313" key="2">
    <source>
        <dbReference type="EMBL" id="KAF2211458.1"/>
    </source>
</evidence>
<sequence length="359" mass="40776">MADGSRARALPPISRPAIIPPVVVQPGVEKLDSPVLLPDDSEFPIPTFAIAKLDRRKRKMPQCIAHRGYKARFPENTLLAFEKALEAGAVALETDVHITKDDVVVLSHDATLKRCFGPKDKVIDRTWDEIKDLRTLAPPHEHMPRLRDLLDYLSQPGLEDIWVLLDIKLDNDAESIMRLIGKTIAEADLGTGKPWSERVVLGIWAAKYLPLAAKYLPRFPVMHIGFKLSYARHFFDVPDVGFNMLLPMLMAPGGAKFIRDCQEVYHRQLLAWTVNDKDRMAWCIRRQLDGVITDDPSMFVEACETHDEYSKEPAIPVGFRGCVEILRVYILISALFWLFRRRLNPTAKPALIEKAPRQD</sequence>
<dbReference type="AlphaFoldDB" id="A0A6A6FE03"/>
<dbReference type="EMBL" id="ML992676">
    <property type="protein sequence ID" value="KAF2211458.1"/>
    <property type="molecule type" value="Genomic_DNA"/>
</dbReference>
<dbReference type="Gene3D" id="3.20.20.190">
    <property type="entry name" value="Phosphatidylinositol (PI) phosphodiesterase"/>
    <property type="match status" value="1"/>
</dbReference>
<dbReference type="SUPFAM" id="SSF51695">
    <property type="entry name" value="PLC-like phosphodiesterases"/>
    <property type="match status" value="1"/>
</dbReference>
<dbReference type="OrthoDB" id="1058301at2759"/>
<reference evidence="2" key="1">
    <citation type="journal article" date="2020" name="Stud. Mycol.">
        <title>101 Dothideomycetes genomes: a test case for predicting lifestyles and emergence of pathogens.</title>
        <authorList>
            <person name="Haridas S."/>
            <person name="Albert R."/>
            <person name="Binder M."/>
            <person name="Bloem J."/>
            <person name="Labutti K."/>
            <person name="Salamov A."/>
            <person name="Andreopoulos B."/>
            <person name="Baker S."/>
            <person name="Barry K."/>
            <person name="Bills G."/>
            <person name="Bluhm B."/>
            <person name="Cannon C."/>
            <person name="Castanera R."/>
            <person name="Culley D."/>
            <person name="Daum C."/>
            <person name="Ezra D."/>
            <person name="Gonzalez J."/>
            <person name="Henrissat B."/>
            <person name="Kuo A."/>
            <person name="Liang C."/>
            <person name="Lipzen A."/>
            <person name="Lutzoni F."/>
            <person name="Magnuson J."/>
            <person name="Mondo S."/>
            <person name="Nolan M."/>
            <person name="Ohm R."/>
            <person name="Pangilinan J."/>
            <person name="Park H.-J."/>
            <person name="Ramirez L."/>
            <person name="Alfaro M."/>
            <person name="Sun H."/>
            <person name="Tritt A."/>
            <person name="Yoshinaga Y."/>
            <person name="Zwiers L.-H."/>
            <person name="Turgeon B."/>
            <person name="Goodwin S."/>
            <person name="Spatafora J."/>
            <person name="Crous P."/>
            <person name="Grigoriev I."/>
        </authorList>
    </citation>
    <scope>NUCLEOTIDE SEQUENCE</scope>
    <source>
        <strain evidence="2">SCOH1-5</strain>
    </source>
</reference>
<name>A0A6A6FE03_9PEZI</name>
<dbReference type="PANTHER" id="PTHR43805">
    <property type="entry name" value="GLYCEROPHOSPHORYL DIESTER PHOSPHODIESTERASE"/>
    <property type="match status" value="1"/>
</dbReference>
<keyword evidence="3" id="KW-1185">Reference proteome</keyword>
<accession>A0A6A6FE03</accession>
<dbReference type="PROSITE" id="PS51704">
    <property type="entry name" value="GP_PDE"/>
    <property type="match status" value="1"/>
</dbReference>
<protein>
    <recommendedName>
        <fullName evidence="1">GP-PDE domain-containing protein</fullName>
    </recommendedName>
</protein>
<dbReference type="PANTHER" id="PTHR43805:SF1">
    <property type="entry name" value="GP-PDE DOMAIN-CONTAINING PROTEIN"/>
    <property type="match status" value="1"/>
</dbReference>
<gene>
    <name evidence="2" type="ORF">CERZMDRAFT_90913</name>
</gene>
<dbReference type="InterPro" id="IPR017946">
    <property type="entry name" value="PLC-like_Pdiesterase_TIM-brl"/>
</dbReference>
<dbReference type="GO" id="GO:0006629">
    <property type="term" value="P:lipid metabolic process"/>
    <property type="evidence" value="ECO:0007669"/>
    <property type="project" value="InterPro"/>
</dbReference>
<organism evidence="2 3">
    <name type="scientific">Cercospora zeae-maydis SCOH1-5</name>
    <dbReference type="NCBI Taxonomy" id="717836"/>
    <lineage>
        <taxon>Eukaryota</taxon>
        <taxon>Fungi</taxon>
        <taxon>Dikarya</taxon>
        <taxon>Ascomycota</taxon>
        <taxon>Pezizomycotina</taxon>
        <taxon>Dothideomycetes</taxon>
        <taxon>Dothideomycetidae</taxon>
        <taxon>Mycosphaerellales</taxon>
        <taxon>Mycosphaerellaceae</taxon>
        <taxon>Cercospora</taxon>
    </lineage>
</organism>
<feature type="domain" description="GP-PDE" evidence="1">
    <location>
        <begin position="61"/>
        <end position="303"/>
    </location>
</feature>
<dbReference type="Proteomes" id="UP000799539">
    <property type="component" value="Unassembled WGS sequence"/>
</dbReference>
<evidence type="ECO:0000259" key="1">
    <source>
        <dbReference type="PROSITE" id="PS51704"/>
    </source>
</evidence>
<dbReference type="CDD" id="cd08570">
    <property type="entry name" value="GDPD_YPL206cp_fungi"/>
    <property type="match status" value="1"/>
</dbReference>
<dbReference type="InterPro" id="IPR030395">
    <property type="entry name" value="GP_PDE_dom"/>
</dbReference>
<evidence type="ECO:0000313" key="3">
    <source>
        <dbReference type="Proteomes" id="UP000799539"/>
    </source>
</evidence>
<proteinExistence type="predicted"/>
<dbReference type="Pfam" id="PF03009">
    <property type="entry name" value="GDPD"/>
    <property type="match status" value="1"/>
</dbReference>
<dbReference type="GO" id="GO:0008081">
    <property type="term" value="F:phosphoric diester hydrolase activity"/>
    <property type="evidence" value="ECO:0007669"/>
    <property type="project" value="InterPro"/>
</dbReference>